<feature type="compositionally biased region" description="Basic residues" evidence="1">
    <location>
        <begin position="326"/>
        <end position="338"/>
    </location>
</feature>
<dbReference type="RefSeq" id="XP_047764855.1">
    <property type="nucleotide sequence ID" value="XM_047909324.1"/>
</dbReference>
<evidence type="ECO:0000256" key="1">
    <source>
        <dbReference type="SAM" id="MobiDB-lite"/>
    </source>
</evidence>
<dbReference type="InterPro" id="IPR016193">
    <property type="entry name" value="Cytidine_deaminase-like"/>
</dbReference>
<feature type="compositionally biased region" description="Low complexity" evidence="1">
    <location>
        <begin position="256"/>
        <end position="265"/>
    </location>
</feature>
<feature type="region of interest" description="Disordered" evidence="1">
    <location>
        <begin position="70"/>
        <end position="95"/>
    </location>
</feature>
<sequence>MKTDNYLSLCLEQAAKSPLHYRHGAIIVRGGKVIGHGYNDYKPGFNGGSLKHGKIAQGTFDGDAVKQLKDKLKKKNKQQQDIQHPQRQPQPQQSRGSFVLFERQNGTGGGHSLNEPLSMHSEMMAIYSAFSASSTLSSTTFAREKPCFKLPRSDKRKARLRRDVLMAYVAAVCQTSTTSGKAQVKQDLNHNNKESEENNDNDTEDEHKDVEAARLLLHKGLAFHAQQSGQKHHHHQNRSQLETEKTKGKKKENRYEYQYQDQYQYGSRTPHEKPQRQAQPSASKSKKKSSDGRSKRKVIRGYDATITSYADNDDETTIDSIPEHRAMKRKKDYKRSGKMRTGTSPDEPPVEDQPLLLPEGHAGGHTVADRRKHHRLKGADLYVTRFGWDGKPDTKPKRKSATSTTTPASADSLADSVSSLSLISASSSHSASGSLHDELTNPNPSPSHTPPPTMADDCGFDRSTIHASRPCYRCITFMHSVGIRRVFWTNDAGDWQGGKVSDLVDSMNGAMENVADGGPMGNGVFVTKHEVLMLRRMMGANCSVAQK</sequence>
<dbReference type="GO" id="GO:0006139">
    <property type="term" value="P:nucleobase-containing compound metabolic process"/>
    <property type="evidence" value="ECO:0007669"/>
    <property type="project" value="UniProtKB-ARBA"/>
</dbReference>
<feature type="region of interest" description="Disordered" evidence="1">
    <location>
        <begin position="224"/>
        <end position="299"/>
    </location>
</feature>
<evidence type="ECO:0000313" key="2">
    <source>
        <dbReference type="EMBL" id="UJO20489.1"/>
    </source>
</evidence>
<feature type="region of interest" description="Disordered" evidence="1">
    <location>
        <begin position="176"/>
        <end position="206"/>
    </location>
</feature>
<dbReference type="OrthoDB" id="9972196at2759"/>
<dbReference type="EMBL" id="CP090169">
    <property type="protein sequence ID" value="UJO20489.1"/>
    <property type="molecule type" value="Genomic_DNA"/>
</dbReference>
<evidence type="ECO:0008006" key="4">
    <source>
        <dbReference type="Google" id="ProtNLM"/>
    </source>
</evidence>
<dbReference type="GO" id="GO:0003824">
    <property type="term" value="F:catalytic activity"/>
    <property type="evidence" value="ECO:0007669"/>
    <property type="project" value="InterPro"/>
</dbReference>
<dbReference type="Gene3D" id="3.40.140.10">
    <property type="entry name" value="Cytidine Deaminase, domain 2"/>
    <property type="match status" value="1"/>
</dbReference>
<dbReference type="SUPFAM" id="SSF53927">
    <property type="entry name" value="Cytidine deaminase-like"/>
    <property type="match status" value="1"/>
</dbReference>
<feature type="compositionally biased region" description="Basic and acidic residues" evidence="1">
    <location>
        <begin position="187"/>
        <end position="196"/>
    </location>
</feature>
<name>A0A9Q8PDD2_PASFU</name>
<feature type="compositionally biased region" description="Low complexity" evidence="1">
    <location>
        <begin position="401"/>
        <end position="413"/>
    </location>
</feature>
<feature type="region of interest" description="Disordered" evidence="1">
    <location>
        <begin position="313"/>
        <end position="373"/>
    </location>
</feature>
<evidence type="ECO:0000313" key="3">
    <source>
        <dbReference type="Proteomes" id="UP000756132"/>
    </source>
</evidence>
<reference evidence="2" key="2">
    <citation type="journal article" date="2022" name="Microb. Genom.">
        <title>A chromosome-scale genome assembly of the tomato pathogen Cladosporium fulvum reveals a compartmentalized genome architecture and the presence of a dispensable chromosome.</title>
        <authorList>
            <person name="Zaccaron A.Z."/>
            <person name="Chen L.H."/>
            <person name="Samaras A."/>
            <person name="Stergiopoulos I."/>
        </authorList>
    </citation>
    <scope>NUCLEOTIDE SEQUENCE</scope>
    <source>
        <strain evidence="2">Race5_Kim</strain>
    </source>
</reference>
<protein>
    <recommendedName>
        <fullName evidence="4">CMP/dCMP-type deaminase domain-containing protein</fullName>
    </recommendedName>
</protein>
<reference evidence="2" key="1">
    <citation type="submission" date="2021-12" db="EMBL/GenBank/DDBJ databases">
        <authorList>
            <person name="Zaccaron A."/>
            <person name="Stergiopoulos I."/>
        </authorList>
    </citation>
    <scope>NUCLEOTIDE SEQUENCE</scope>
    <source>
        <strain evidence="2">Race5_Kim</strain>
    </source>
</reference>
<dbReference type="Proteomes" id="UP000756132">
    <property type="component" value="Chromosome 7"/>
</dbReference>
<proteinExistence type="predicted"/>
<feature type="compositionally biased region" description="Pro residues" evidence="1">
    <location>
        <begin position="443"/>
        <end position="453"/>
    </location>
</feature>
<feature type="compositionally biased region" description="Low complexity" evidence="1">
    <location>
        <begin position="79"/>
        <end position="93"/>
    </location>
</feature>
<dbReference type="AlphaFoldDB" id="A0A9Q8PDD2"/>
<feature type="region of interest" description="Disordered" evidence="1">
    <location>
        <begin position="427"/>
        <end position="456"/>
    </location>
</feature>
<feature type="region of interest" description="Disordered" evidence="1">
    <location>
        <begin position="385"/>
        <end position="413"/>
    </location>
</feature>
<keyword evidence="3" id="KW-1185">Reference proteome</keyword>
<organism evidence="2 3">
    <name type="scientific">Passalora fulva</name>
    <name type="common">Tomato leaf mold</name>
    <name type="synonym">Cladosporium fulvum</name>
    <dbReference type="NCBI Taxonomy" id="5499"/>
    <lineage>
        <taxon>Eukaryota</taxon>
        <taxon>Fungi</taxon>
        <taxon>Dikarya</taxon>
        <taxon>Ascomycota</taxon>
        <taxon>Pezizomycotina</taxon>
        <taxon>Dothideomycetes</taxon>
        <taxon>Dothideomycetidae</taxon>
        <taxon>Mycosphaerellales</taxon>
        <taxon>Mycosphaerellaceae</taxon>
        <taxon>Fulvia</taxon>
    </lineage>
</organism>
<accession>A0A9Q8PDD2</accession>
<dbReference type="GeneID" id="71990054"/>
<dbReference type="KEGG" id="ffu:CLAFUR5_10176"/>
<gene>
    <name evidence="2" type="ORF">CLAFUR5_10176</name>
</gene>